<feature type="compositionally biased region" description="Basic residues" evidence="1">
    <location>
        <begin position="82"/>
        <end position="92"/>
    </location>
</feature>
<dbReference type="Gene3D" id="3.40.50.11970">
    <property type="match status" value="1"/>
</dbReference>
<dbReference type="Proteomes" id="UP000757435">
    <property type="component" value="Unassembled WGS sequence"/>
</dbReference>
<organism evidence="2 3">
    <name type="scientific">Drouetiella hepatica Uher 2000/2452</name>
    <dbReference type="NCBI Taxonomy" id="904376"/>
    <lineage>
        <taxon>Bacteria</taxon>
        <taxon>Bacillati</taxon>
        <taxon>Cyanobacteriota</taxon>
        <taxon>Cyanophyceae</taxon>
        <taxon>Oculatellales</taxon>
        <taxon>Oculatellaceae</taxon>
        <taxon>Drouetiella</taxon>
    </lineage>
</organism>
<feature type="compositionally biased region" description="Polar residues" evidence="1">
    <location>
        <begin position="1"/>
        <end position="24"/>
    </location>
</feature>
<accession>A0A951QEI3</accession>
<dbReference type="PANTHER" id="PTHR37835:SF1">
    <property type="entry name" value="ALPHA-CLOSTRIPAIN"/>
    <property type="match status" value="1"/>
</dbReference>
<feature type="compositionally biased region" description="Low complexity" evidence="1">
    <location>
        <begin position="56"/>
        <end position="66"/>
    </location>
</feature>
<evidence type="ECO:0000313" key="2">
    <source>
        <dbReference type="EMBL" id="MBW4660330.1"/>
    </source>
</evidence>
<gene>
    <name evidence="2" type="ORF">KME15_16775</name>
</gene>
<dbReference type="AlphaFoldDB" id="A0A951QEI3"/>
<evidence type="ECO:0000256" key="1">
    <source>
        <dbReference type="SAM" id="MobiDB-lite"/>
    </source>
</evidence>
<reference evidence="2" key="2">
    <citation type="journal article" date="2022" name="Microbiol. Resour. Announc.">
        <title>Metagenome Sequencing to Explore Phylogenomics of Terrestrial Cyanobacteria.</title>
        <authorList>
            <person name="Ward R.D."/>
            <person name="Stajich J.E."/>
            <person name="Johansen J.R."/>
            <person name="Huntemann M."/>
            <person name="Clum A."/>
            <person name="Foster B."/>
            <person name="Foster B."/>
            <person name="Roux S."/>
            <person name="Palaniappan K."/>
            <person name="Varghese N."/>
            <person name="Mukherjee S."/>
            <person name="Reddy T.B.K."/>
            <person name="Daum C."/>
            <person name="Copeland A."/>
            <person name="Chen I.A."/>
            <person name="Ivanova N.N."/>
            <person name="Kyrpides N.C."/>
            <person name="Shapiro N."/>
            <person name="Eloe-Fadrosh E.A."/>
            <person name="Pietrasiak N."/>
        </authorList>
    </citation>
    <scope>NUCLEOTIDE SEQUENCE</scope>
    <source>
        <strain evidence="2">UHER 2000/2452</strain>
    </source>
</reference>
<dbReference type="Pfam" id="PF03415">
    <property type="entry name" value="Peptidase_C11"/>
    <property type="match status" value="1"/>
</dbReference>
<sequence>MTTQPPWTPSSADRSQVHRSQTQGFHPASSSRPSFSRQSGNLLSSFDTLSLHKSAHPSSLQSKSSSTGQTVQTKSDRARTSPAKKQRRKRSTPFRNAGQNATAEWTVMVYMAGNNLEKYAIQDFLELAAAGSDGKVNIVVQLDRTAGYDSSYGNWTDTRRGLVQKGGKPSANWGTSVGEVNMGSANTLKNFVNWGTSTYKANRYALVMWGHGSGYNVSYDDATGDGMSGGELNSVLGGLPAKVDMVGADACLMSTTEFATQIADHASVFVGSQELEPGSGWNYTPVLQDLKANPAMTAAQLGSSVVTRYGQTYSRGNETLSAIDLTALRNSNSSSFTHAIGSFATALTTSATRSDLDTLDFWRDSLANVFDTDHDSNNFCDVGRLFSGFVSSPGVSAALQSAAQVVLNAHSSTVIQNYTAIANRSTGLSLYLPDRGASQKANYTINYSAAINTLWGEFVNGAFW</sequence>
<evidence type="ECO:0008006" key="4">
    <source>
        <dbReference type="Google" id="ProtNLM"/>
    </source>
</evidence>
<dbReference type="PANTHER" id="PTHR37835">
    <property type="entry name" value="ALPHA-CLOSTRIPAIN"/>
    <property type="match status" value="1"/>
</dbReference>
<proteinExistence type="predicted"/>
<comment type="caution">
    <text evidence="2">The sequence shown here is derived from an EMBL/GenBank/DDBJ whole genome shotgun (WGS) entry which is preliminary data.</text>
</comment>
<feature type="region of interest" description="Disordered" evidence="1">
    <location>
        <begin position="1"/>
        <end position="98"/>
    </location>
</feature>
<protein>
    <recommendedName>
        <fullName evidence="4">Clostripain</fullName>
    </recommendedName>
</protein>
<dbReference type="InterPro" id="IPR005077">
    <property type="entry name" value="Peptidase_C11"/>
</dbReference>
<name>A0A951QEI3_9CYAN</name>
<feature type="compositionally biased region" description="Low complexity" evidence="1">
    <location>
        <begin position="29"/>
        <end position="39"/>
    </location>
</feature>
<dbReference type="EMBL" id="JAHHHD010000020">
    <property type="protein sequence ID" value="MBW4660330.1"/>
    <property type="molecule type" value="Genomic_DNA"/>
</dbReference>
<evidence type="ECO:0000313" key="3">
    <source>
        <dbReference type="Proteomes" id="UP000757435"/>
    </source>
</evidence>
<reference evidence="2" key="1">
    <citation type="submission" date="2021-05" db="EMBL/GenBank/DDBJ databases">
        <authorList>
            <person name="Pietrasiak N."/>
            <person name="Ward R."/>
            <person name="Stajich J.E."/>
            <person name="Kurbessoian T."/>
        </authorList>
    </citation>
    <scope>NUCLEOTIDE SEQUENCE</scope>
    <source>
        <strain evidence="2">UHER 2000/2452</strain>
    </source>
</reference>